<evidence type="ECO:0000313" key="5">
    <source>
        <dbReference type="Proteomes" id="UP000631473"/>
    </source>
</evidence>
<gene>
    <name evidence="3" type="ORF">IE986_04070</name>
    <name evidence="4" type="ORF">IE990_21250</name>
    <name evidence="2" type="ORF">IE991_21125</name>
</gene>
<evidence type="ECO:0000313" key="3">
    <source>
        <dbReference type="EMBL" id="MBD3701857.1"/>
    </source>
</evidence>
<reference evidence="2" key="1">
    <citation type="submission" date="2020-07" db="EMBL/GenBank/DDBJ databases">
        <title>Clinical and genomic characterization of carbapenemase-producing Enterobacterales causing secondary infections during the COVID-19 crisis at a New York City hospital.</title>
        <authorList>
            <person name="Gomez-Simmonds A."/>
            <person name="Annavajhala M.K."/>
            <person name="Uhlemann A.-C."/>
        </authorList>
    </citation>
    <scope>NUCLEOTIDE SEQUENCE</scope>
    <source>
        <strain evidence="3">NK1590</strain>
        <strain evidence="4">NK1596</strain>
        <strain evidence="2">NK1597</strain>
    </source>
</reference>
<evidence type="ECO:0000313" key="4">
    <source>
        <dbReference type="EMBL" id="MBD3704668.1"/>
    </source>
</evidence>
<sequence>MIDKGHHHKAAPEAEQHRGNTGSKACHCNNNDIIQQNIPALKMSEQLIPVAYNFPFAQRSITFVNRSKGDRCAQRKN</sequence>
<evidence type="ECO:0000313" key="2">
    <source>
        <dbReference type="EMBL" id="MBD3701245.1"/>
    </source>
</evidence>
<accession>A0A927HJA0</accession>
<dbReference type="EMBL" id="JACXTI010000002">
    <property type="protein sequence ID" value="MBD3701245.1"/>
    <property type="molecule type" value="Genomic_DNA"/>
</dbReference>
<dbReference type="Proteomes" id="UP000652007">
    <property type="component" value="Unassembled WGS sequence"/>
</dbReference>
<protein>
    <submittedName>
        <fullName evidence="2">Uncharacterized protein</fullName>
    </submittedName>
</protein>
<feature type="compositionally biased region" description="Basic and acidic residues" evidence="1">
    <location>
        <begin position="1"/>
        <end position="18"/>
    </location>
</feature>
<proteinExistence type="predicted"/>
<name>A0A927HJA0_KLEPN</name>
<dbReference type="EMBL" id="JACXTD010000001">
    <property type="protein sequence ID" value="MBD3701857.1"/>
    <property type="molecule type" value="Genomic_DNA"/>
</dbReference>
<comment type="caution">
    <text evidence="2">The sequence shown here is derived from an EMBL/GenBank/DDBJ whole genome shotgun (WGS) entry which is preliminary data.</text>
</comment>
<feature type="region of interest" description="Disordered" evidence="1">
    <location>
        <begin position="1"/>
        <end position="24"/>
    </location>
</feature>
<evidence type="ECO:0000256" key="1">
    <source>
        <dbReference type="SAM" id="MobiDB-lite"/>
    </source>
</evidence>
<dbReference type="EMBL" id="JACXTH010000002">
    <property type="protein sequence ID" value="MBD3704668.1"/>
    <property type="molecule type" value="Genomic_DNA"/>
</dbReference>
<organism evidence="2 5">
    <name type="scientific">Klebsiella pneumoniae</name>
    <dbReference type="NCBI Taxonomy" id="573"/>
    <lineage>
        <taxon>Bacteria</taxon>
        <taxon>Pseudomonadati</taxon>
        <taxon>Pseudomonadota</taxon>
        <taxon>Gammaproteobacteria</taxon>
        <taxon>Enterobacterales</taxon>
        <taxon>Enterobacteriaceae</taxon>
        <taxon>Klebsiella/Raoultella group</taxon>
        <taxon>Klebsiella</taxon>
        <taxon>Klebsiella pneumoniae complex</taxon>
    </lineage>
</organism>
<dbReference type="Proteomes" id="UP000631473">
    <property type="component" value="Unassembled WGS sequence"/>
</dbReference>
<dbReference type="AlphaFoldDB" id="A0A927HJA0"/>
<dbReference type="Proteomes" id="UP000655796">
    <property type="component" value="Unassembled WGS sequence"/>
</dbReference>